<reference evidence="3 4" key="1">
    <citation type="submission" date="2016-10" db="EMBL/GenBank/DDBJ databases">
        <authorList>
            <person name="de Groot N.N."/>
        </authorList>
    </citation>
    <scope>NUCLEOTIDE SEQUENCE [LARGE SCALE GENOMIC DNA]</scope>
    <source>
        <strain evidence="3 4">DSM 23995</strain>
    </source>
</reference>
<organism evidence="3 4">
    <name type="scientific">Alteribacillus iranensis</name>
    <dbReference type="NCBI Taxonomy" id="930128"/>
    <lineage>
        <taxon>Bacteria</taxon>
        <taxon>Bacillati</taxon>
        <taxon>Bacillota</taxon>
        <taxon>Bacilli</taxon>
        <taxon>Bacillales</taxon>
        <taxon>Bacillaceae</taxon>
        <taxon>Alteribacillus</taxon>
    </lineage>
</organism>
<accession>A0A1I1ZAM4</accession>
<dbReference type="Proteomes" id="UP000199516">
    <property type="component" value="Unassembled WGS sequence"/>
</dbReference>
<proteinExistence type="predicted"/>
<feature type="compositionally biased region" description="Basic and acidic residues" evidence="1">
    <location>
        <begin position="75"/>
        <end position="111"/>
    </location>
</feature>
<dbReference type="RefSeq" id="WP_091656127.1">
    <property type="nucleotide sequence ID" value="NZ_FONT01000001.1"/>
</dbReference>
<feature type="transmembrane region" description="Helical" evidence="2">
    <location>
        <begin position="6"/>
        <end position="26"/>
    </location>
</feature>
<feature type="compositionally biased region" description="Polar residues" evidence="1">
    <location>
        <begin position="167"/>
        <end position="178"/>
    </location>
</feature>
<dbReference type="STRING" id="930128.SAMN05192532_101140"/>
<keyword evidence="2" id="KW-1133">Transmembrane helix</keyword>
<keyword evidence="4" id="KW-1185">Reference proteome</keyword>
<feature type="compositionally biased region" description="Basic and acidic residues" evidence="1">
    <location>
        <begin position="36"/>
        <end position="65"/>
    </location>
</feature>
<evidence type="ECO:0000313" key="4">
    <source>
        <dbReference type="Proteomes" id="UP000199516"/>
    </source>
</evidence>
<sequence length="185" mass="21269">MEAIFEFILSNIFIIVLLIGGLLSALNRTKQSQSEKTGDENPQRPRKIDWETIFENKSEESEENQHPTSRVPSANREEESTAPKRSAEINRYEEQREELRAQKQKAQEQVEKLGATSLLDEEIGSGEAMLPSRRQHKETSSRFSSISKKQVRDGFIWSEVLGPPKSKQMSRNKYTTPQAVYRKKS</sequence>
<dbReference type="EMBL" id="FONT01000001">
    <property type="protein sequence ID" value="SFE28904.1"/>
    <property type="molecule type" value="Genomic_DNA"/>
</dbReference>
<protein>
    <submittedName>
        <fullName evidence="3">Uncharacterized protein</fullName>
    </submittedName>
</protein>
<feature type="region of interest" description="Disordered" evidence="1">
    <location>
        <begin position="31"/>
        <end position="148"/>
    </location>
</feature>
<dbReference type="AlphaFoldDB" id="A0A1I1ZAM4"/>
<evidence type="ECO:0000256" key="1">
    <source>
        <dbReference type="SAM" id="MobiDB-lite"/>
    </source>
</evidence>
<gene>
    <name evidence="3" type="ORF">SAMN05192532_101140</name>
</gene>
<keyword evidence="2" id="KW-0472">Membrane</keyword>
<evidence type="ECO:0000313" key="3">
    <source>
        <dbReference type="EMBL" id="SFE28904.1"/>
    </source>
</evidence>
<dbReference type="OrthoDB" id="2967741at2"/>
<keyword evidence="2" id="KW-0812">Transmembrane</keyword>
<feature type="region of interest" description="Disordered" evidence="1">
    <location>
        <begin position="160"/>
        <end position="185"/>
    </location>
</feature>
<name>A0A1I1ZAM4_9BACI</name>
<evidence type="ECO:0000256" key="2">
    <source>
        <dbReference type="SAM" id="Phobius"/>
    </source>
</evidence>